<proteinExistence type="predicted"/>
<dbReference type="OrthoDB" id="49185at2759"/>
<feature type="coiled-coil region" evidence="1">
    <location>
        <begin position="86"/>
        <end position="120"/>
    </location>
</feature>
<evidence type="ECO:0000256" key="1">
    <source>
        <dbReference type="SAM" id="Coils"/>
    </source>
</evidence>
<evidence type="ECO:0000313" key="2">
    <source>
        <dbReference type="EMBL" id="OQR97207.1"/>
    </source>
</evidence>
<accession>A0A1V9ZGX7</accession>
<dbReference type="Proteomes" id="UP000243217">
    <property type="component" value="Unassembled WGS sequence"/>
</dbReference>
<evidence type="ECO:0000313" key="3">
    <source>
        <dbReference type="Proteomes" id="UP000243217"/>
    </source>
</evidence>
<feature type="non-terminal residue" evidence="2">
    <location>
        <position position="131"/>
    </location>
</feature>
<dbReference type="EMBL" id="JNBS01001926">
    <property type="protein sequence ID" value="OQR97207.1"/>
    <property type="molecule type" value="Genomic_DNA"/>
</dbReference>
<name>A0A1V9ZGX7_9STRA</name>
<reference evidence="2 3" key="1">
    <citation type="journal article" date="2014" name="Genome Biol. Evol.">
        <title>The secreted proteins of Achlya hypogyna and Thraustotheca clavata identify the ancestral oomycete secretome and reveal gene acquisitions by horizontal gene transfer.</title>
        <authorList>
            <person name="Misner I."/>
            <person name="Blouin N."/>
            <person name="Leonard G."/>
            <person name="Richards T.A."/>
            <person name="Lane C.E."/>
        </authorList>
    </citation>
    <scope>NUCLEOTIDE SEQUENCE [LARGE SCALE GENOMIC DNA]</scope>
    <source>
        <strain evidence="2 3">ATCC 34112</strain>
    </source>
</reference>
<keyword evidence="1" id="KW-0175">Coiled coil</keyword>
<sequence>MEKSPVMTWEEAKTMCLGVSDAFEKSAVKDAERMQKIRDGFNAVCSKYEEKQTNARQTVQAAVDEIERIQRHEADRDNSAEMNKRLDELATIKHQLSMQLEQIKENQTTIENHINQLITEYEQAQHRYLEE</sequence>
<comment type="caution">
    <text evidence="2">The sequence shown here is derived from an EMBL/GenBank/DDBJ whole genome shotgun (WGS) entry which is preliminary data.</text>
</comment>
<dbReference type="AlphaFoldDB" id="A0A1V9ZGX7"/>
<keyword evidence="3" id="KW-1185">Reference proteome</keyword>
<protein>
    <submittedName>
        <fullName evidence="2">Uncharacterized protein</fullName>
    </submittedName>
</protein>
<organism evidence="2 3">
    <name type="scientific">Thraustotheca clavata</name>
    <dbReference type="NCBI Taxonomy" id="74557"/>
    <lineage>
        <taxon>Eukaryota</taxon>
        <taxon>Sar</taxon>
        <taxon>Stramenopiles</taxon>
        <taxon>Oomycota</taxon>
        <taxon>Saprolegniomycetes</taxon>
        <taxon>Saprolegniales</taxon>
        <taxon>Achlyaceae</taxon>
        <taxon>Thraustotheca</taxon>
    </lineage>
</organism>
<gene>
    <name evidence="2" type="ORF">THRCLA_21965</name>
</gene>